<dbReference type="InterPro" id="IPR032466">
    <property type="entry name" value="Metal_Hydrolase"/>
</dbReference>
<dbReference type="InterPro" id="IPR011059">
    <property type="entry name" value="Metal-dep_hydrolase_composite"/>
</dbReference>
<dbReference type="EMBL" id="SZPU01000044">
    <property type="protein sequence ID" value="TKI67668.1"/>
    <property type="molecule type" value="Genomic_DNA"/>
</dbReference>
<feature type="binding site" evidence="11">
    <location>
        <position position="225"/>
    </location>
    <ligand>
        <name>substrate</name>
    </ligand>
</feature>
<keyword evidence="5 9" id="KW-0378">Hydrolase</keyword>
<evidence type="ECO:0000256" key="7">
    <source>
        <dbReference type="ARBA" id="ARBA00047647"/>
    </source>
</evidence>
<reference evidence="14 15" key="1">
    <citation type="submission" date="2019-04" db="EMBL/GenBank/DDBJ databases">
        <title>Lysinibacillus genome sequencing.</title>
        <authorList>
            <person name="Dunlap C."/>
        </authorList>
    </citation>
    <scope>NUCLEOTIDE SEQUENCE [LARGE SCALE GENOMIC DNA]</scope>
    <source>
        <strain evidence="14 15">CCTCC AB 2010389</strain>
    </source>
</reference>
<evidence type="ECO:0000256" key="12">
    <source>
        <dbReference type="PIRSR" id="PIRSR038994-3"/>
    </source>
</evidence>
<dbReference type="Proteomes" id="UP000308744">
    <property type="component" value="Unassembled WGS sequence"/>
</dbReference>
<sequence length="387" mass="42681">MTYYIIADRFLLENEERKKGYLEVKNGVFGEFRDKIPENSEVKDWSGFMIAPGLFDTHIHGIKGHDVMDGTVEAIKEISNTIVQLGVTRFLPTTLTSSDEILEQAIKAIVSAVDSGLPGAQSEGIFLEGPYFTDKHKGAQNARYFKNPDEAEFKKWQELANGTITKIALAPEREHAIDFIKEVSKQVLVSIAHTDADYECCRHAVDNGARCYVHLFNGMSGLHHREPGAVGAALTDSRCYTELICDGHHVHPILASMTLEIKKDKLILITDCMRAGLMPDDVYYLGEFPVTISNGIAKTETGSLAGSTLKLIDGIQNLQKWSNRPLHEIWHLGSLSTAASIGKADKFGSIKSGKVADYVVLNSNLTVIATAVDGVVKYVRDEIPIKF</sequence>
<feature type="binding site" evidence="12">
    <location>
        <position position="128"/>
    </location>
    <ligand>
        <name>Zn(2+)</name>
        <dbReference type="ChEBI" id="CHEBI:29105"/>
    </ligand>
</feature>
<dbReference type="GO" id="GO:0006046">
    <property type="term" value="P:N-acetylglucosamine catabolic process"/>
    <property type="evidence" value="ECO:0007669"/>
    <property type="project" value="TreeGrafter"/>
</dbReference>
<dbReference type="SUPFAM" id="SSF51556">
    <property type="entry name" value="Metallo-dependent hydrolases"/>
    <property type="match status" value="1"/>
</dbReference>
<feature type="binding site" evidence="11">
    <location>
        <position position="139"/>
    </location>
    <ligand>
        <name>substrate</name>
    </ligand>
</feature>
<dbReference type="PANTHER" id="PTHR11113:SF14">
    <property type="entry name" value="N-ACETYLGLUCOSAMINE-6-PHOSPHATE DEACETYLASE"/>
    <property type="match status" value="1"/>
</dbReference>
<dbReference type="GO" id="GO:0046872">
    <property type="term" value="F:metal ion binding"/>
    <property type="evidence" value="ECO:0007669"/>
    <property type="project" value="UniProtKB-KW"/>
</dbReference>
<dbReference type="AlphaFoldDB" id="A0A4U2Z0Z6"/>
<evidence type="ECO:0000259" key="13">
    <source>
        <dbReference type="Pfam" id="PF01979"/>
    </source>
</evidence>
<dbReference type="CDD" id="cd00854">
    <property type="entry name" value="NagA"/>
    <property type="match status" value="1"/>
</dbReference>
<organism evidence="14 15">
    <name type="scientific">Lysinibacillus mangiferihumi</name>
    <dbReference type="NCBI Taxonomy" id="1130819"/>
    <lineage>
        <taxon>Bacteria</taxon>
        <taxon>Bacillati</taxon>
        <taxon>Bacillota</taxon>
        <taxon>Bacilli</taxon>
        <taxon>Bacillales</taxon>
        <taxon>Bacillaceae</taxon>
        <taxon>Lysinibacillus</taxon>
    </lineage>
</organism>
<feature type="binding site" evidence="11">
    <location>
        <begin position="217"/>
        <end position="218"/>
    </location>
    <ligand>
        <name>substrate</name>
    </ligand>
</feature>
<dbReference type="NCBIfam" id="TIGR00221">
    <property type="entry name" value="nagA"/>
    <property type="match status" value="1"/>
</dbReference>
<dbReference type="InterPro" id="IPR006680">
    <property type="entry name" value="Amidohydro-rel"/>
</dbReference>
<protein>
    <recommendedName>
        <fullName evidence="3">N-acetylglucosamine-6-phosphate deacetylase</fullName>
        <ecNumber evidence="2">3.5.1.25</ecNumber>
    </recommendedName>
</protein>
<feature type="domain" description="Amidohydrolase-related" evidence="13">
    <location>
        <begin position="49"/>
        <end position="375"/>
    </location>
</feature>
<keyword evidence="4 12" id="KW-0479">Metal-binding</keyword>
<dbReference type="PIRSF" id="PIRSF038994">
    <property type="entry name" value="NagA"/>
    <property type="match status" value="1"/>
</dbReference>
<feature type="active site" description="Proton donor/acceptor" evidence="10">
    <location>
        <position position="271"/>
    </location>
</feature>
<comment type="cofactor">
    <cofactor evidence="12">
        <name>a divalent metal cation</name>
        <dbReference type="ChEBI" id="CHEBI:60240"/>
    </cofactor>
    <text evidence="12">Binds 1 divalent metal cation per subunit.</text>
</comment>
<keyword evidence="15" id="KW-1185">Reference proteome</keyword>
<evidence type="ECO:0000256" key="9">
    <source>
        <dbReference type="PIRNR" id="PIRNR038994"/>
    </source>
</evidence>
<dbReference type="Pfam" id="PF01979">
    <property type="entry name" value="Amidohydro_1"/>
    <property type="match status" value="1"/>
</dbReference>
<comment type="caution">
    <text evidence="14">The sequence shown here is derived from an EMBL/GenBank/DDBJ whole genome shotgun (WGS) entry which is preliminary data.</text>
</comment>
<keyword evidence="6 9" id="KW-0119">Carbohydrate metabolism</keyword>
<evidence type="ECO:0000256" key="8">
    <source>
        <dbReference type="ARBA" id="ARBA00060590"/>
    </source>
</evidence>
<dbReference type="RefSeq" id="WP_107896860.1">
    <property type="nucleotide sequence ID" value="NZ_PYWM01000025.1"/>
</dbReference>
<evidence type="ECO:0000256" key="5">
    <source>
        <dbReference type="ARBA" id="ARBA00022801"/>
    </source>
</evidence>
<comment type="pathway">
    <text evidence="8">Amino-sugar metabolism; N-acetylneuraminate degradation; D-fructose 6-phosphate from N-acetylneuraminate: step 4/5.</text>
</comment>
<proteinExistence type="inferred from homology"/>
<evidence type="ECO:0000256" key="6">
    <source>
        <dbReference type="ARBA" id="ARBA00023277"/>
    </source>
</evidence>
<evidence type="ECO:0000256" key="1">
    <source>
        <dbReference type="ARBA" id="ARBA00010716"/>
    </source>
</evidence>
<feature type="binding site" evidence="11">
    <location>
        <position position="249"/>
    </location>
    <ligand>
        <name>substrate</name>
    </ligand>
</feature>
<evidence type="ECO:0000256" key="10">
    <source>
        <dbReference type="PIRSR" id="PIRSR038994-1"/>
    </source>
</evidence>
<feature type="binding site" evidence="11">
    <location>
        <begin position="304"/>
        <end position="306"/>
    </location>
    <ligand>
        <name>substrate</name>
    </ligand>
</feature>
<dbReference type="FunFam" id="3.20.20.140:FF:000004">
    <property type="entry name" value="N-acetylglucosamine-6-phosphate deacetylase"/>
    <property type="match status" value="1"/>
</dbReference>
<evidence type="ECO:0000313" key="15">
    <source>
        <dbReference type="Proteomes" id="UP000308744"/>
    </source>
</evidence>
<dbReference type="InterPro" id="IPR003764">
    <property type="entry name" value="GlcNAc_6-P_deAcase"/>
</dbReference>
<name>A0A4U2Z0Z6_9BACI</name>
<comment type="similarity">
    <text evidence="1 9">Belongs to the metallo-dependent hydrolases superfamily. NagA family.</text>
</comment>
<evidence type="ECO:0000256" key="2">
    <source>
        <dbReference type="ARBA" id="ARBA00011899"/>
    </source>
</evidence>
<dbReference type="EC" id="3.5.1.25" evidence="2"/>
<evidence type="ECO:0000313" key="14">
    <source>
        <dbReference type="EMBL" id="TKI67668.1"/>
    </source>
</evidence>
<dbReference type="Gene3D" id="2.30.40.10">
    <property type="entry name" value="Urease, subunit C, domain 1"/>
    <property type="match status" value="1"/>
</dbReference>
<dbReference type="SUPFAM" id="SSF51338">
    <property type="entry name" value="Composite domain of metallo-dependent hydrolases"/>
    <property type="match status" value="1"/>
</dbReference>
<comment type="catalytic activity">
    <reaction evidence="7">
        <text>N-acetyl-D-glucosamine 6-phosphate + H2O = D-glucosamine 6-phosphate + acetate</text>
        <dbReference type="Rhea" id="RHEA:22936"/>
        <dbReference type="ChEBI" id="CHEBI:15377"/>
        <dbReference type="ChEBI" id="CHEBI:30089"/>
        <dbReference type="ChEBI" id="CHEBI:57513"/>
        <dbReference type="ChEBI" id="CHEBI:58725"/>
        <dbReference type="EC" id="3.5.1.25"/>
    </reaction>
</comment>
<dbReference type="GO" id="GO:0008448">
    <property type="term" value="F:N-acetylglucosamine-6-phosphate deacetylase activity"/>
    <property type="evidence" value="ECO:0007669"/>
    <property type="project" value="UniProtKB-EC"/>
</dbReference>
<gene>
    <name evidence="14" type="primary">nagA</name>
    <name evidence="14" type="ORF">FC756_12330</name>
</gene>
<evidence type="ECO:0000256" key="11">
    <source>
        <dbReference type="PIRSR" id="PIRSR038994-2"/>
    </source>
</evidence>
<dbReference type="Gene3D" id="3.20.20.140">
    <property type="entry name" value="Metal-dependent hydrolases"/>
    <property type="match status" value="1"/>
</dbReference>
<dbReference type="PANTHER" id="PTHR11113">
    <property type="entry name" value="N-ACETYLGLUCOSAMINE-6-PHOSPHATE DEACETYLASE"/>
    <property type="match status" value="1"/>
</dbReference>
<evidence type="ECO:0000256" key="4">
    <source>
        <dbReference type="ARBA" id="ARBA00022723"/>
    </source>
</evidence>
<accession>A0A4U2Z0Z6</accession>
<evidence type="ECO:0000256" key="3">
    <source>
        <dbReference type="ARBA" id="ARBA00018029"/>
    </source>
</evidence>
<feature type="binding site" evidence="12">
    <location>
        <position position="193"/>
    </location>
    <ligand>
        <name>Zn(2+)</name>
        <dbReference type="ChEBI" id="CHEBI:29105"/>
    </ligand>
</feature>
<feature type="binding site" evidence="12">
    <location>
        <position position="214"/>
    </location>
    <ligand>
        <name>Zn(2+)</name>
        <dbReference type="ChEBI" id="CHEBI:29105"/>
    </ligand>
</feature>